<dbReference type="InterPro" id="IPR014001">
    <property type="entry name" value="Helicase_ATP-bd"/>
</dbReference>
<gene>
    <name evidence="2" type="primary">LOC114345371</name>
</gene>
<dbReference type="SUPFAM" id="SSF52540">
    <property type="entry name" value="P-loop containing nucleoside triphosphate hydrolases"/>
    <property type="match status" value="1"/>
</dbReference>
<name>A0A6P7H0Q1_DIAVI</name>
<dbReference type="CDD" id="cd17917">
    <property type="entry name" value="DEXHc_RHA-like"/>
    <property type="match status" value="1"/>
</dbReference>
<dbReference type="AlphaFoldDB" id="A0A6P7H0Q1"/>
<evidence type="ECO:0000313" key="2">
    <source>
        <dbReference type="RefSeq" id="XP_028152027.1"/>
    </source>
</evidence>
<dbReference type="Pfam" id="PF21010">
    <property type="entry name" value="HA2_C"/>
    <property type="match status" value="1"/>
</dbReference>
<protein>
    <submittedName>
        <fullName evidence="2">3'-5' RNA helicase YTHDC2-like</fullName>
    </submittedName>
</protein>
<dbReference type="InterPro" id="IPR007502">
    <property type="entry name" value="Helicase-assoc_dom"/>
</dbReference>
<feature type="domain" description="Helicase ATP-binding" evidence="1">
    <location>
        <begin position="78"/>
        <end position="223"/>
    </location>
</feature>
<dbReference type="GO" id="GO:0003723">
    <property type="term" value="F:RNA binding"/>
    <property type="evidence" value="ECO:0007669"/>
    <property type="project" value="TreeGrafter"/>
</dbReference>
<evidence type="ECO:0000259" key="1">
    <source>
        <dbReference type="PROSITE" id="PS51192"/>
    </source>
</evidence>
<organism evidence="2">
    <name type="scientific">Diabrotica virgifera virgifera</name>
    <name type="common">western corn rootworm</name>
    <dbReference type="NCBI Taxonomy" id="50390"/>
    <lineage>
        <taxon>Eukaryota</taxon>
        <taxon>Metazoa</taxon>
        <taxon>Ecdysozoa</taxon>
        <taxon>Arthropoda</taxon>
        <taxon>Hexapoda</taxon>
        <taxon>Insecta</taxon>
        <taxon>Pterygota</taxon>
        <taxon>Neoptera</taxon>
        <taxon>Endopterygota</taxon>
        <taxon>Coleoptera</taxon>
        <taxon>Polyphaga</taxon>
        <taxon>Cucujiformia</taxon>
        <taxon>Chrysomeloidea</taxon>
        <taxon>Chrysomelidae</taxon>
        <taxon>Galerucinae</taxon>
        <taxon>Diabroticina</taxon>
        <taxon>Diabroticites</taxon>
        <taxon>Diabrotica</taxon>
    </lineage>
</organism>
<dbReference type="GO" id="GO:0005524">
    <property type="term" value="F:ATP binding"/>
    <property type="evidence" value="ECO:0007669"/>
    <property type="project" value="InterPro"/>
</dbReference>
<dbReference type="GO" id="GO:0004386">
    <property type="term" value="F:helicase activity"/>
    <property type="evidence" value="ECO:0007669"/>
    <property type="project" value="TreeGrafter"/>
</dbReference>
<dbReference type="OrthoDB" id="5600252at2759"/>
<dbReference type="SMART" id="SM00847">
    <property type="entry name" value="HA2"/>
    <property type="match status" value="1"/>
</dbReference>
<dbReference type="SMART" id="SM00487">
    <property type="entry name" value="DEXDc"/>
    <property type="match status" value="1"/>
</dbReference>
<dbReference type="RefSeq" id="XP_028152027.1">
    <property type="nucleotide sequence ID" value="XM_028296226.1"/>
</dbReference>
<dbReference type="Gene3D" id="1.20.120.1080">
    <property type="match status" value="1"/>
</dbReference>
<sequence>MAHKTEKFSLRPLEESRLYLEDRLSNFKRSDTHAIVPYKKSGRIHLSPPSIPKYVIPTEEIEQVHRALAAYKCKEYIMQHINQFQTIFVQGEPASGKSTQIPQFITEEAALRRIPCKIIVIQPNKIAAQVTAERVAFERNEPVGISIGYHVVLEQLYGIHTNVIYCTPSVFLRKLCGNLNDLKNITHIIMDDIQEYDYFSDFIVIALQKYLREWNIKLIILSADYNCHRFVKNFERSGICNLQHIPLPINILYLEDLSPTFNHQPVTDNVDRVNYDLIVSLLEYKEGTILVFLPTCEEIEICKDRIVNSLDPSTYTLFTIHSSMDAKECKEMYKFHNRKIILCAEMNVYNHRVNCVIDTGRDGKTQWITQSRAVLRSKLVNSSCNDACCYRLYTRQTFKNMALVRREQISFDCLQELCLQTKMWAPEISRIQKFLSALITTSSSALIDQAIEKLQLMGAIDERENLTNLGIHLRGLSVEPRIGKMVISSIVFRCIDPVLTIAAFLSRK</sequence>
<dbReference type="InterPro" id="IPR027417">
    <property type="entry name" value="P-loop_NTPase"/>
</dbReference>
<dbReference type="PROSITE" id="PS51192">
    <property type="entry name" value="HELICASE_ATP_BIND_1"/>
    <property type="match status" value="1"/>
</dbReference>
<dbReference type="InParanoid" id="A0A6P7H0Q1"/>
<accession>A0A6P7H0Q1</accession>
<dbReference type="Pfam" id="PF00270">
    <property type="entry name" value="DEAD"/>
    <property type="match status" value="1"/>
</dbReference>
<dbReference type="PANTHER" id="PTHR18934:SF213">
    <property type="entry name" value="3'-5' RNA HELICASE YTHDC2"/>
    <property type="match status" value="1"/>
</dbReference>
<proteinExistence type="predicted"/>
<dbReference type="InterPro" id="IPR011545">
    <property type="entry name" value="DEAD/DEAH_box_helicase_dom"/>
</dbReference>
<reference evidence="2" key="1">
    <citation type="submission" date="2025-08" db="UniProtKB">
        <authorList>
            <consortium name="RefSeq"/>
        </authorList>
    </citation>
    <scope>IDENTIFICATION</scope>
    <source>
        <tissue evidence="2">Whole insect</tissue>
    </source>
</reference>
<dbReference type="PANTHER" id="PTHR18934">
    <property type="entry name" value="ATP-DEPENDENT RNA HELICASE"/>
    <property type="match status" value="1"/>
</dbReference>
<dbReference type="Gene3D" id="3.40.50.300">
    <property type="entry name" value="P-loop containing nucleotide triphosphate hydrolases"/>
    <property type="match status" value="2"/>
</dbReference>